<comment type="caution">
    <text evidence="2">The sequence shown here is derived from an EMBL/GenBank/DDBJ whole genome shotgun (WGS) entry which is preliminary data.</text>
</comment>
<evidence type="ECO:0000313" key="2">
    <source>
        <dbReference type="EMBL" id="KAH7305549.1"/>
    </source>
</evidence>
<dbReference type="Proteomes" id="UP000813444">
    <property type="component" value="Unassembled WGS sequence"/>
</dbReference>
<dbReference type="Pfam" id="PF06985">
    <property type="entry name" value="HET"/>
    <property type="match status" value="1"/>
</dbReference>
<feature type="non-terminal residue" evidence="2">
    <location>
        <position position="353"/>
    </location>
</feature>
<reference evidence="2" key="1">
    <citation type="journal article" date="2021" name="Nat. Commun.">
        <title>Genetic determinants of endophytism in the Arabidopsis root mycobiome.</title>
        <authorList>
            <person name="Mesny F."/>
            <person name="Miyauchi S."/>
            <person name="Thiergart T."/>
            <person name="Pickel B."/>
            <person name="Atanasova L."/>
            <person name="Karlsson M."/>
            <person name="Huettel B."/>
            <person name="Barry K.W."/>
            <person name="Haridas S."/>
            <person name="Chen C."/>
            <person name="Bauer D."/>
            <person name="Andreopoulos W."/>
            <person name="Pangilinan J."/>
            <person name="LaButti K."/>
            <person name="Riley R."/>
            <person name="Lipzen A."/>
            <person name="Clum A."/>
            <person name="Drula E."/>
            <person name="Henrissat B."/>
            <person name="Kohler A."/>
            <person name="Grigoriev I.V."/>
            <person name="Martin F.M."/>
            <person name="Hacquard S."/>
        </authorList>
    </citation>
    <scope>NUCLEOTIDE SEQUENCE</scope>
    <source>
        <strain evidence="2">MPI-CAGE-CH-0235</strain>
    </source>
</reference>
<proteinExistence type="predicted"/>
<organism evidence="2 3">
    <name type="scientific">Stachybotrys elegans</name>
    <dbReference type="NCBI Taxonomy" id="80388"/>
    <lineage>
        <taxon>Eukaryota</taxon>
        <taxon>Fungi</taxon>
        <taxon>Dikarya</taxon>
        <taxon>Ascomycota</taxon>
        <taxon>Pezizomycotina</taxon>
        <taxon>Sordariomycetes</taxon>
        <taxon>Hypocreomycetidae</taxon>
        <taxon>Hypocreales</taxon>
        <taxon>Stachybotryaceae</taxon>
        <taxon>Stachybotrys</taxon>
    </lineage>
</organism>
<feature type="non-terminal residue" evidence="2">
    <location>
        <position position="1"/>
    </location>
</feature>
<sequence length="353" mass="40202">LNLAKKWLETCLRDHVSCQNRNHPTDGWAPTRLLKVTGFRTSVFSMKLCLGSDLKAGTRYLTLSHCWGGRDIVKLTENMLSSFKQDIPLSLLPQNFKDAAALTLFLGYEYLWIDSLCIVQDSPADWAREAAVMGDIYRYSLCTIAALGAADPHGGCFLERSALSFVPCQLFLDPQTQRGVYAENWRNPSPNSSQASSRARLLTRGWVLQESALSPRTLYFGSDMLYYSCTSTHISEAERTQSSSSYRPNIKQRFYDLLDKVEKGEDYYSWAPFWWNIIRDYTACDLTVLSDKWPAISGLAAVVQSKSDTRLVHGLWEKHLVSEIMWRASAPRNNRRINEEMPSWSWIGINEPV</sequence>
<gene>
    <name evidence="2" type="ORF">B0I35DRAFT_328914</name>
</gene>
<dbReference type="EMBL" id="JAGPNK010000018">
    <property type="protein sequence ID" value="KAH7305549.1"/>
    <property type="molecule type" value="Genomic_DNA"/>
</dbReference>
<protein>
    <submittedName>
        <fullName evidence="2">Heterokaryon incompatibility protein-domain-containing protein</fullName>
    </submittedName>
</protein>
<keyword evidence="3" id="KW-1185">Reference proteome</keyword>
<accession>A0A8K0SKF4</accession>
<feature type="domain" description="Heterokaryon incompatibility" evidence="1">
    <location>
        <begin position="60"/>
        <end position="210"/>
    </location>
</feature>
<dbReference type="PANTHER" id="PTHR33112">
    <property type="entry name" value="DOMAIN PROTEIN, PUTATIVE-RELATED"/>
    <property type="match status" value="1"/>
</dbReference>
<name>A0A8K0SKF4_9HYPO</name>
<evidence type="ECO:0000259" key="1">
    <source>
        <dbReference type="Pfam" id="PF06985"/>
    </source>
</evidence>
<dbReference type="PANTHER" id="PTHR33112:SF8">
    <property type="entry name" value="HETEROKARYON INCOMPATIBILITY DOMAIN-CONTAINING PROTEIN"/>
    <property type="match status" value="1"/>
</dbReference>
<dbReference type="OrthoDB" id="5347061at2759"/>
<dbReference type="AlphaFoldDB" id="A0A8K0SKF4"/>
<evidence type="ECO:0000313" key="3">
    <source>
        <dbReference type="Proteomes" id="UP000813444"/>
    </source>
</evidence>
<dbReference type="InterPro" id="IPR010730">
    <property type="entry name" value="HET"/>
</dbReference>